<dbReference type="CDD" id="cd16510">
    <property type="entry name" value="RING-HC_IAPs"/>
    <property type="match status" value="1"/>
</dbReference>
<evidence type="ECO:0000256" key="1">
    <source>
        <dbReference type="PROSITE-ProRule" id="PRU00175"/>
    </source>
</evidence>
<dbReference type="Gene3D" id="1.25.10.10">
    <property type="entry name" value="Leucine-rich Repeat Variant"/>
    <property type="match status" value="2"/>
</dbReference>
<dbReference type="PROSITE" id="PS50089">
    <property type="entry name" value="ZF_RING_2"/>
    <property type="match status" value="1"/>
</dbReference>
<dbReference type="Pfam" id="PF13920">
    <property type="entry name" value="zf-C3HC4_3"/>
    <property type="match status" value="1"/>
</dbReference>
<sequence>MDMDGQGSGKVGQKRSKKNFERKRSSVRVQMEEVKKLVKVLTTSNGNFGLVSAVNTVWELGKIEENKLQLVEEKDLLGGLVRVMRMDGERWWFMVARNTAVAAINNIACGADAMVLKGLFKHEGVIAGLVEILGQKSSEYKRAREKAVRVWGMAISNIAYGIDAEVKKGLIEHEGLIAGLVEILGQKGSEYKQAREDAVWAIHNIANGADDEVKAGLFHFPELMSRIEAIIGDAKLNGTETKNMALKLKEMLNMDGGEQSNPSSTQSFGSSTAGSVGMEKEPAVMRTKQATMKSNLETVRTEQAAMRTEQTAMKSNLETVLTEQATMRSEQAAMKSNLETVLTKQAMMQSEQAAMKSSLTSIQDSLYRFEKALATITSTLAPTEILDLTNDISTTLSNPPSPADSNGNNKRSNLAILVDNQASFNHTLKKVKKEKDDVSRSLEALEDTVACTVCFVEKRGVLFLPCGHLVCCGECSKEVDDCPMCRKVIRKRETVFM</sequence>
<dbReference type="PANTHER" id="PTHR10044">
    <property type="entry name" value="INHIBITOR OF APOPTOSIS"/>
    <property type="match status" value="1"/>
</dbReference>
<dbReference type="EMBL" id="BRYA01000820">
    <property type="protein sequence ID" value="GMI33417.1"/>
    <property type="molecule type" value="Genomic_DNA"/>
</dbReference>
<dbReference type="Gene3D" id="3.30.40.10">
    <property type="entry name" value="Zinc/RING finger domain, C3HC4 (zinc finger)"/>
    <property type="match status" value="1"/>
</dbReference>
<proteinExistence type="predicted"/>
<feature type="compositionally biased region" description="Gly residues" evidence="2">
    <location>
        <begin position="1"/>
        <end position="10"/>
    </location>
</feature>
<evidence type="ECO:0000259" key="3">
    <source>
        <dbReference type="PROSITE" id="PS50089"/>
    </source>
</evidence>
<name>A0A9W7L5C8_9STRA</name>
<keyword evidence="1" id="KW-0862">Zinc</keyword>
<dbReference type="Gene3D" id="6.10.250.3110">
    <property type="match status" value="1"/>
</dbReference>
<feature type="region of interest" description="Disordered" evidence="2">
    <location>
        <begin position="1"/>
        <end position="25"/>
    </location>
</feature>
<feature type="region of interest" description="Disordered" evidence="2">
    <location>
        <begin position="256"/>
        <end position="280"/>
    </location>
</feature>
<dbReference type="Proteomes" id="UP001165065">
    <property type="component" value="Unassembled WGS sequence"/>
</dbReference>
<evidence type="ECO:0000313" key="4">
    <source>
        <dbReference type="EMBL" id="GMI33417.1"/>
    </source>
</evidence>
<keyword evidence="5" id="KW-1185">Reference proteome</keyword>
<dbReference type="InterPro" id="IPR016024">
    <property type="entry name" value="ARM-type_fold"/>
</dbReference>
<dbReference type="InterPro" id="IPR011989">
    <property type="entry name" value="ARM-like"/>
</dbReference>
<gene>
    <name evidence="4" type="ORF">TrCOL_g292</name>
</gene>
<dbReference type="SUPFAM" id="SSF57850">
    <property type="entry name" value="RING/U-box"/>
    <property type="match status" value="1"/>
</dbReference>
<dbReference type="OrthoDB" id="10251804at2759"/>
<dbReference type="AlphaFoldDB" id="A0A9W7L5C8"/>
<accession>A0A9W7L5C8</accession>
<dbReference type="InterPro" id="IPR050784">
    <property type="entry name" value="IAP"/>
</dbReference>
<keyword evidence="1" id="KW-0479">Metal-binding</keyword>
<feature type="domain" description="RING-type" evidence="3">
    <location>
        <begin position="451"/>
        <end position="486"/>
    </location>
</feature>
<dbReference type="GO" id="GO:0008270">
    <property type="term" value="F:zinc ion binding"/>
    <property type="evidence" value="ECO:0007669"/>
    <property type="project" value="UniProtKB-KW"/>
</dbReference>
<evidence type="ECO:0000313" key="5">
    <source>
        <dbReference type="Proteomes" id="UP001165065"/>
    </source>
</evidence>
<reference evidence="5" key="1">
    <citation type="journal article" date="2023" name="Commun. Biol.">
        <title>Genome analysis of Parmales, the sister group of diatoms, reveals the evolutionary specialization of diatoms from phago-mixotrophs to photoautotrophs.</title>
        <authorList>
            <person name="Ban H."/>
            <person name="Sato S."/>
            <person name="Yoshikawa S."/>
            <person name="Yamada K."/>
            <person name="Nakamura Y."/>
            <person name="Ichinomiya M."/>
            <person name="Sato N."/>
            <person name="Blanc-Mathieu R."/>
            <person name="Endo H."/>
            <person name="Kuwata A."/>
            <person name="Ogata H."/>
        </authorList>
    </citation>
    <scope>NUCLEOTIDE SEQUENCE [LARGE SCALE GENOMIC DNA]</scope>
</reference>
<dbReference type="InterPro" id="IPR001841">
    <property type="entry name" value="Znf_RING"/>
</dbReference>
<protein>
    <recommendedName>
        <fullName evidence="3">RING-type domain-containing protein</fullName>
    </recommendedName>
</protein>
<feature type="compositionally biased region" description="Polar residues" evidence="2">
    <location>
        <begin position="258"/>
        <end position="274"/>
    </location>
</feature>
<comment type="caution">
    <text evidence="4">The sequence shown here is derived from an EMBL/GenBank/DDBJ whole genome shotgun (WGS) entry which is preliminary data.</text>
</comment>
<evidence type="ECO:0000256" key="2">
    <source>
        <dbReference type="SAM" id="MobiDB-lite"/>
    </source>
</evidence>
<keyword evidence="1" id="KW-0863">Zinc-finger</keyword>
<organism evidence="4 5">
    <name type="scientific">Triparma columacea</name>
    <dbReference type="NCBI Taxonomy" id="722753"/>
    <lineage>
        <taxon>Eukaryota</taxon>
        <taxon>Sar</taxon>
        <taxon>Stramenopiles</taxon>
        <taxon>Ochrophyta</taxon>
        <taxon>Bolidophyceae</taxon>
        <taxon>Parmales</taxon>
        <taxon>Triparmaceae</taxon>
        <taxon>Triparma</taxon>
    </lineage>
</organism>
<dbReference type="InterPro" id="IPR013083">
    <property type="entry name" value="Znf_RING/FYVE/PHD"/>
</dbReference>
<dbReference type="SUPFAM" id="SSF48371">
    <property type="entry name" value="ARM repeat"/>
    <property type="match status" value="1"/>
</dbReference>